<dbReference type="InterPro" id="IPR038690">
    <property type="entry name" value="NusG_2_sf"/>
</dbReference>
<name>A0A6L7IUX5_9ACTN</name>
<feature type="signal peptide" evidence="1">
    <location>
        <begin position="1"/>
        <end position="29"/>
    </location>
</feature>
<accession>A0A6L7IUX5</accession>
<keyword evidence="1" id="KW-0732">Signal</keyword>
<evidence type="ECO:0000313" key="3">
    <source>
        <dbReference type="Proteomes" id="UP000478463"/>
    </source>
</evidence>
<gene>
    <name evidence="2" type="ORF">GS424_013565</name>
</gene>
<dbReference type="Gene3D" id="2.60.320.10">
    <property type="entry name" value="N-utilization substance G protein NusG, insert domain"/>
    <property type="match status" value="1"/>
</dbReference>
<dbReference type="EMBL" id="CP063310">
    <property type="protein sequence ID" value="QOS67536.1"/>
    <property type="molecule type" value="Genomic_DNA"/>
</dbReference>
<feature type="chain" id="PRO_5038688160" evidence="1">
    <location>
        <begin position="30"/>
        <end position="133"/>
    </location>
</feature>
<dbReference type="KEGG" id="egd:GS424_013565"/>
<dbReference type="Pfam" id="PF07009">
    <property type="entry name" value="NusG_II"/>
    <property type="match status" value="1"/>
</dbReference>
<dbReference type="AlphaFoldDB" id="A0A6L7IUX5"/>
<reference evidence="2 3" key="1">
    <citation type="submission" date="2020-10" db="EMBL/GenBank/DDBJ databases">
        <title>Eggerthella sp. nov., isolated from human feces.</title>
        <authorList>
            <person name="Yajun G."/>
        </authorList>
    </citation>
    <scope>NUCLEOTIDE SEQUENCE [LARGE SCALE GENOMIC DNA]</scope>
    <source>
        <strain evidence="2 3">HF-1101</strain>
    </source>
</reference>
<dbReference type="CDD" id="cd09846">
    <property type="entry name" value="DUF1312"/>
    <property type="match status" value="1"/>
</dbReference>
<dbReference type="RefSeq" id="WP_160942546.1">
    <property type="nucleotide sequence ID" value="NZ_CP063310.1"/>
</dbReference>
<evidence type="ECO:0000256" key="1">
    <source>
        <dbReference type="SAM" id="SignalP"/>
    </source>
</evidence>
<organism evidence="2 3">
    <name type="scientific">Eggerthella guodeyinii</name>
    <dbReference type="NCBI Taxonomy" id="2690837"/>
    <lineage>
        <taxon>Bacteria</taxon>
        <taxon>Bacillati</taxon>
        <taxon>Actinomycetota</taxon>
        <taxon>Coriobacteriia</taxon>
        <taxon>Eggerthellales</taxon>
        <taxon>Eggerthellaceae</taxon>
        <taxon>Eggerthella</taxon>
    </lineage>
</organism>
<sequence length="133" mass="13600">MKRRAGKAELLFAAAVLAVAVGGFALAHAADAAHPDGHAVATIARDGAVVDTIDLDAVDEPYTLRLDDERGVNVVAVEPGRIRVAEADCPDEVCVRTGWIDGPATPIACVPHGLTITVAREGGAADGIDAVAR</sequence>
<proteinExistence type="predicted"/>
<dbReference type="Proteomes" id="UP000478463">
    <property type="component" value="Chromosome"/>
</dbReference>
<protein>
    <submittedName>
        <fullName evidence="2">NusG domain II-containing protein</fullName>
    </submittedName>
</protein>
<evidence type="ECO:0000313" key="2">
    <source>
        <dbReference type="EMBL" id="QOS67536.1"/>
    </source>
</evidence>